<dbReference type="Proteomes" id="UP000676079">
    <property type="component" value="Chromosome"/>
</dbReference>
<dbReference type="RefSeq" id="WP_220561525.1">
    <property type="nucleotide sequence ID" value="NZ_CP074133.1"/>
</dbReference>
<accession>A0ABX8BDK9</accession>
<gene>
    <name evidence="1" type="ORF">KGD84_17535</name>
</gene>
<reference evidence="1 2" key="1">
    <citation type="submission" date="2021-05" db="EMBL/GenBank/DDBJ databases">
        <title>Direct Submission.</title>
        <authorList>
            <person name="Li K."/>
            <person name="Gao J."/>
        </authorList>
    </citation>
    <scope>NUCLEOTIDE SEQUENCE [LARGE SCALE GENOMIC DNA]</scope>
    <source>
        <strain evidence="1 2">Mg02</strain>
    </source>
</reference>
<name>A0ABX8BDK9_9ACTN</name>
<dbReference type="EMBL" id="CP074133">
    <property type="protein sequence ID" value="QUX20330.1"/>
    <property type="molecule type" value="Genomic_DNA"/>
</dbReference>
<protein>
    <recommendedName>
        <fullName evidence="3">PhnA protein</fullName>
    </recommendedName>
</protein>
<evidence type="ECO:0008006" key="3">
    <source>
        <dbReference type="Google" id="ProtNLM"/>
    </source>
</evidence>
<keyword evidence="2" id="KW-1185">Reference proteome</keyword>
<evidence type="ECO:0000313" key="1">
    <source>
        <dbReference type="EMBL" id="QUX20330.1"/>
    </source>
</evidence>
<proteinExistence type="predicted"/>
<organism evidence="1 2">
    <name type="scientific">Nocardiopsis changdeensis</name>
    <dbReference type="NCBI Taxonomy" id="2831969"/>
    <lineage>
        <taxon>Bacteria</taxon>
        <taxon>Bacillati</taxon>
        <taxon>Actinomycetota</taxon>
        <taxon>Actinomycetes</taxon>
        <taxon>Streptosporangiales</taxon>
        <taxon>Nocardiopsidaceae</taxon>
        <taxon>Nocardiopsis</taxon>
    </lineage>
</organism>
<evidence type="ECO:0000313" key="2">
    <source>
        <dbReference type="Proteomes" id="UP000676079"/>
    </source>
</evidence>
<sequence length="263" mass="28358">MTLSCRLCAADIHHGTVCAPCIGSLAADLRALWATGDLHGLDVDLDITIARMDVRPRSGNGGKPSEAPLLINDAASDIRRDLHTCLSGWCRILIDDHGAPAPADTIAAMARLLHANMDIVRVAEWGDSAVEEIRSHVARVRHIVNRPAERVFAGLCPDCSNPVYAPADRTWARCRVEGCEGRVDDIEERREESVRAARVAAPERRLSVAEAAMAARAMGHGVTDRGIRKAVAEGRIVPVAVKPRLVVRLGDVLGMAARKTRVA</sequence>